<feature type="domain" description="Methyltransferase FkbM" evidence="1">
    <location>
        <begin position="32"/>
        <end position="175"/>
    </location>
</feature>
<keyword evidence="3" id="KW-1185">Reference proteome</keyword>
<reference evidence="2" key="2">
    <citation type="submission" date="2023-01" db="EMBL/GenBank/DDBJ databases">
        <authorList>
            <person name="Sun Q."/>
            <person name="Evtushenko L."/>
        </authorList>
    </citation>
    <scope>NUCLEOTIDE SEQUENCE</scope>
    <source>
        <strain evidence="2">VKM B-2347</strain>
    </source>
</reference>
<sequence length="266" mass="29161">MRRGGLSEYEPAVQATLLALVEGAPASHVFYDVGAHIGLYSALINAVYRRSHIKVVAFEAAAETAAICRLLVAKNRLDFEVVELAVSSTAGTKKFFISPKAETSNSLNPKFRTGAQFVEVQATTIDQFVALGGPAPTVMKLDVETHEPDVIKGAAATIERCRPWIVCEFLDKANRRKVQNAVETLKGLNYSFYRLSDPLWHPHSVDEVVNDLDTKDRDWLLAPSPVWDGLKTRIRSWSNAIAECTPVTNLVVNSGEAAPPEVSASW</sequence>
<dbReference type="InterPro" id="IPR006342">
    <property type="entry name" value="FkbM_mtfrase"/>
</dbReference>
<proteinExistence type="predicted"/>
<dbReference type="EMBL" id="BSFI01000007">
    <property type="protein sequence ID" value="GLK68094.1"/>
    <property type="molecule type" value="Genomic_DNA"/>
</dbReference>
<dbReference type="InterPro" id="IPR029063">
    <property type="entry name" value="SAM-dependent_MTases_sf"/>
</dbReference>
<dbReference type="Proteomes" id="UP001143372">
    <property type="component" value="Unassembled WGS sequence"/>
</dbReference>
<dbReference type="Gene3D" id="3.40.50.150">
    <property type="entry name" value="Vaccinia Virus protein VP39"/>
    <property type="match status" value="1"/>
</dbReference>
<organism evidence="2 3">
    <name type="scientific">Hansschlegelia plantiphila</name>
    <dbReference type="NCBI Taxonomy" id="374655"/>
    <lineage>
        <taxon>Bacteria</taxon>
        <taxon>Pseudomonadati</taxon>
        <taxon>Pseudomonadota</taxon>
        <taxon>Alphaproteobacteria</taxon>
        <taxon>Hyphomicrobiales</taxon>
        <taxon>Methylopilaceae</taxon>
        <taxon>Hansschlegelia</taxon>
    </lineage>
</organism>
<dbReference type="InterPro" id="IPR052514">
    <property type="entry name" value="SAM-dependent_MTase"/>
</dbReference>
<evidence type="ECO:0000313" key="3">
    <source>
        <dbReference type="Proteomes" id="UP001143372"/>
    </source>
</evidence>
<gene>
    <name evidence="2" type="ORF">GCM10008179_17320</name>
</gene>
<dbReference type="Pfam" id="PF05050">
    <property type="entry name" value="Methyltransf_21"/>
    <property type="match status" value="1"/>
</dbReference>
<name>A0A9W6MV56_9HYPH</name>
<evidence type="ECO:0000313" key="2">
    <source>
        <dbReference type="EMBL" id="GLK68094.1"/>
    </source>
</evidence>
<dbReference type="PANTHER" id="PTHR34203">
    <property type="entry name" value="METHYLTRANSFERASE, FKBM FAMILY PROTEIN"/>
    <property type="match status" value="1"/>
</dbReference>
<dbReference type="PANTHER" id="PTHR34203:SF15">
    <property type="entry name" value="SLL1173 PROTEIN"/>
    <property type="match status" value="1"/>
</dbReference>
<comment type="caution">
    <text evidence="2">The sequence shown here is derived from an EMBL/GenBank/DDBJ whole genome shotgun (WGS) entry which is preliminary data.</text>
</comment>
<protein>
    <recommendedName>
        <fullName evidence="1">Methyltransferase FkbM domain-containing protein</fullName>
    </recommendedName>
</protein>
<dbReference type="AlphaFoldDB" id="A0A9W6MV56"/>
<evidence type="ECO:0000259" key="1">
    <source>
        <dbReference type="Pfam" id="PF05050"/>
    </source>
</evidence>
<dbReference type="NCBIfam" id="TIGR01444">
    <property type="entry name" value="fkbM_fam"/>
    <property type="match status" value="1"/>
</dbReference>
<accession>A0A9W6MV56</accession>
<reference evidence="2" key="1">
    <citation type="journal article" date="2014" name="Int. J. Syst. Evol. Microbiol.">
        <title>Complete genome sequence of Corynebacterium casei LMG S-19264T (=DSM 44701T), isolated from a smear-ripened cheese.</title>
        <authorList>
            <consortium name="US DOE Joint Genome Institute (JGI-PGF)"/>
            <person name="Walter F."/>
            <person name="Albersmeier A."/>
            <person name="Kalinowski J."/>
            <person name="Ruckert C."/>
        </authorList>
    </citation>
    <scope>NUCLEOTIDE SEQUENCE</scope>
    <source>
        <strain evidence="2">VKM B-2347</strain>
    </source>
</reference>
<dbReference type="SUPFAM" id="SSF53335">
    <property type="entry name" value="S-adenosyl-L-methionine-dependent methyltransferases"/>
    <property type="match status" value="1"/>
</dbReference>